<sequence>CNGTGRAANYTEDEERLLCVAWIKISKDPIVGVYQTGESYWQKITKYFNDRTTAPGLRREASLRKKWQKIQHTTAKFCGYKAEQDRRKQSGKGETERIEDAKTVYRSLERHNFPYLHCWEVLRDENKWKAVLAGKEEDDEDDDEDIQLRSRPEASVGGESVRPLGRDSSEKRRSSEINNSQEAGAIAEVMQKKLQMLADHHLENQGLLRRHVEIQEKHVNVLALQEERALMMSPIDESDKWAAKWLRLQKARIWKQARAQAAEEPNAAAEEEDDSE</sequence>
<dbReference type="InterPro" id="IPR029466">
    <property type="entry name" value="NAM-associated_C"/>
</dbReference>
<keyword evidence="4" id="KW-1185">Reference proteome</keyword>
<feature type="compositionally biased region" description="Acidic residues" evidence="1">
    <location>
        <begin position="136"/>
        <end position="145"/>
    </location>
</feature>
<feature type="domain" description="No apical meristem-associated C-terminal" evidence="2">
    <location>
        <begin position="112"/>
        <end position="253"/>
    </location>
</feature>
<evidence type="ECO:0000256" key="1">
    <source>
        <dbReference type="SAM" id="MobiDB-lite"/>
    </source>
</evidence>
<accession>A0A8T0XHI0</accession>
<evidence type="ECO:0000313" key="4">
    <source>
        <dbReference type="Proteomes" id="UP000823388"/>
    </source>
</evidence>
<dbReference type="EMBL" id="CM029037">
    <property type="protein sequence ID" value="KAG2657366.1"/>
    <property type="molecule type" value="Genomic_DNA"/>
</dbReference>
<dbReference type="PANTHER" id="PTHR45125">
    <property type="entry name" value="F21J9.4-RELATED"/>
    <property type="match status" value="1"/>
</dbReference>
<evidence type="ECO:0000313" key="3">
    <source>
        <dbReference type="EMBL" id="KAG2657366.1"/>
    </source>
</evidence>
<organism evidence="3 4">
    <name type="scientific">Panicum virgatum</name>
    <name type="common">Blackwell switchgrass</name>
    <dbReference type="NCBI Taxonomy" id="38727"/>
    <lineage>
        <taxon>Eukaryota</taxon>
        <taxon>Viridiplantae</taxon>
        <taxon>Streptophyta</taxon>
        <taxon>Embryophyta</taxon>
        <taxon>Tracheophyta</taxon>
        <taxon>Spermatophyta</taxon>
        <taxon>Magnoliopsida</taxon>
        <taxon>Liliopsida</taxon>
        <taxon>Poales</taxon>
        <taxon>Poaceae</taxon>
        <taxon>PACMAD clade</taxon>
        <taxon>Panicoideae</taxon>
        <taxon>Panicodae</taxon>
        <taxon>Paniceae</taxon>
        <taxon>Panicinae</taxon>
        <taxon>Panicum</taxon>
        <taxon>Panicum sect. Hiantes</taxon>
    </lineage>
</organism>
<evidence type="ECO:0000259" key="2">
    <source>
        <dbReference type="Pfam" id="PF14303"/>
    </source>
</evidence>
<dbReference type="AlphaFoldDB" id="A0A8T0XHI0"/>
<feature type="non-terminal residue" evidence="3">
    <location>
        <position position="1"/>
    </location>
</feature>
<protein>
    <recommendedName>
        <fullName evidence="2">No apical meristem-associated C-terminal domain-containing protein</fullName>
    </recommendedName>
</protein>
<comment type="caution">
    <text evidence="3">The sequence shown here is derived from an EMBL/GenBank/DDBJ whole genome shotgun (WGS) entry which is preliminary data.</text>
</comment>
<gene>
    <name evidence="3" type="ORF">PVAP13_1KG180700</name>
</gene>
<dbReference type="Proteomes" id="UP000823388">
    <property type="component" value="Chromosome 1K"/>
</dbReference>
<proteinExistence type="predicted"/>
<name>A0A8T0XHI0_PANVG</name>
<feature type="region of interest" description="Disordered" evidence="1">
    <location>
        <begin position="134"/>
        <end position="182"/>
    </location>
</feature>
<reference evidence="3" key="1">
    <citation type="submission" date="2020-05" db="EMBL/GenBank/DDBJ databases">
        <title>WGS assembly of Panicum virgatum.</title>
        <authorList>
            <person name="Lovell J.T."/>
            <person name="Jenkins J."/>
            <person name="Shu S."/>
            <person name="Juenger T.E."/>
            <person name="Schmutz J."/>
        </authorList>
    </citation>
    <scope>NUCLEOTIDE SEQUENCE</scope>
    <source>
        <strain evidence="3">AP13</strain>
    </source>
</reference>
<feature type="compositionally biased region" description="Basic and acidic residues" evidence="1">
    <location>
        <begin position="164"/>
        <end position="175"/>
    </location>
</feature>
<dbReference type="Pfam" id="PF14303">
    <property type="entry name" value="NAM-associated"/>
    <property type="match status" value="1"/>
</dbReference>